<dbReference type="InterPro" id="IPR036388">
    <property type="entry name" value="WH-like_DNA-bd_sf"/>
</dbReference>
<evidence type="ECO:0000259" key="4">
    <source>
        <dbReference type="PROSITE" id="PS50995"/>
    </source>
</evidence>
<dbReference type="PANTHER" id="PTHR39515">
    <property type="entry name" value="CONSERVED PROTEIN"/>
    <property type="match status" value="1"/>
</dbReference>
<accession>A0ABY8QUR8</accession>
<dbReference type="Gene3D" id="1.10.10.10">
    <property type="entry name" value="Winged helix-like DNA-binding domain superfamily/Winged helix DNA-binding domain"/>
    <property type="match status" value="1"/>
</dbReference>
<sequence length="156" mass="17964">MSEQNTAVKTQAPASRRVNLARLASQLRIAVNRTSRRLRAEKSDQDVTDGQYGVLAYLFKEGNKTPRNLSDHERVQPPSMNRTINHLAEAGYVIRKPHPDDKRQILVCLSVAGREVVRETRRRRDAWLFRRLSELTPHQRRILDEASEILMEVAAK</sequence>
<dbReference type="SUPFAM" id="SSF46785">
    <property type="entry name" value="Winged helix' DNA-binding domain"/>
    <property type="match status" value="1"/>
</dbReference>
<evidence type="ECO:0000313" key="5">
    <source>
        <dbReference type="EMBL" id="WGW12663.1"/>
    </source>
</evidence>
<keyword evidence="3" id="KW-0804">Transcription</keyword>
<keyword evidence="6" id="KW-1185">Reference proteome</keyword>
<dbReference type="Pfam" id="PF01047">
    <property type="entry name" value="MarR"/>
    <property type="match status" value="1"/>
</dbReference>
<evidence type="ECO:0000256" key="1">
    <source>
        <dbReference type="ARBA" id="ARBA00023015"/>
    </source>
</evidence>
<dbReference type="SMART" id="SM00347">
    <property type="entry name" value="HTH_MARR"/>
    <property type="match status" value="1"/>
</dbReference>
<feature type="domain" description="HTH marR-type" evidence="4">
    <location>
        <begin position="17"/>
        <end position="156"/>
    </location>
</feature>
<dbReference type="Proteomes" id="UP001209083">
    <property type="component" value="Chromosome"/>
</dbReference>
<dbReference type="PROSITE" id="PS01117">
    <property type="entry name" value="HTH_MARR_1"/>
    <property type="match status" value="1"/>
</dbReference>
<protein>
    <submittedName>
        <fullName evidence="5">MarR family transcriptional regulator</fullName>
    </submittedName>
</protein>
<dbReference type="RefSeq" id="WP_349639467.1">
    <property type="nucleotide sequence ID" value="NZ_CP090958.1"/>
</dbReference>
<dbReference type="InterPro" id="IPR036390">
    <property type="entry name" value="WH_DNA-bd_sf"/>
</dbReference>
<gene>
    <name evidence="5" type="ORF">LWF01_02515</name>
</gene>
<name>A0ABY8QUR8_9MICO</name>
<organism evidence="5 6">
    <name type="scientific">Saxibacter everestensis</name>
    <dbReference type="NCBI Taxonomy" id="2909229"/>
    <lineage>
        <taxon>Bacteria</taxon>
        <taxon>Bacillati</taxon>
        <taxon>Actinomycetota</taxon>
        <taxon>Actinomycetes</taxon>
        <taxon>Micrococcales</taxon>
        <taxon>Brevibacteriaceae</taxon>
        <taxon>Saxibacter</taxon>
    </lineage>
</organism>
<evidence type="ECO:0000256" key="3">
    <source>
        <dbReference type="ARBA" id="ARBA00023163"/>
    </source>
</evidence>
<keyword evidence="2" id="KW-0238">DNA-binding</keyword>
<dbReference type="InterPro" id="IPR000835">
    <property type="entry name" value="HTH_MarR-typ"/>
</dbReference>
<dbReference type="PANTHER" id="PTHR39515:SF2">
    <property type="entry name" value="HTH-TYPE TRANSCRIPTIONAL REGULATOR RV0880"/>
    <property type="match status" value="1"/>
</dbReference>
<evidence type="ECO:0000313" key="6">
    <source>
        <dbReference type="Proteomes" id="UP001209083"/>
    </source>
</evidence>
<reference evidence="5 6" key="1">
    <citation type="submission" date="2023-05" db="EMBL/GenBank/DDBJ databases">
        <title>Lithophilousrod everest ZFBP1038 complete genpme.</title>
        <authorList>
            <person name="Tian M."/>
        </authorList>
    </citation>
    <scope>NUCLEOTIDE SEQUENCE [LARGE SCALE GENOMIC DNA]</scope>
    <source>
        <strain evidence="5 6">ZFBP1038</strain>
    </source>
</reference>
<dbReference type="PROSITE" id="PS50995">
    <property type="entry name" value="HTH_MARR_2"/>
    <property type="match status" value="1"/>
</dbReference>
<proteinExistence type="predicted"/>
<dbReference type="EMBL" id="CP090958">
    <property type="protein sequence ID" value="WGW12663.1"/>
    <property type="molecule type" value="Genomic_DNA"/>
</dbReference>
<evidence type="ECO:0000256" key="2">
    <source>
        <dbReference type="ARBA" id="ARBA00023125"/>
    </source>
</evidence>
<keyword evidence="1" id="KW-0805">Transcription regulation</keyword>
<dbReference type="InterPro" id="IPR052526">
    <property type="entry name" value="HTH-type_Bedaq_tolerance"/>
</dbReference>
<dbReference type="InterPro" id="IPR023187">
    <property type="entry name" value="Tscrpt_reg_MarR-type_CS"/>
</dbReference>